<dbReference type="InterPro" id="IPR008635">
    <property type="entry name" value="Coiled_stalk_dom"/>
</dbReference>
<dbReference type="Gene3D" id="6.10.250.2120">
    <property type="match status" value="1"/>
</dbReference>
<dbReference type="GO" id="GO:0015031">
    <property type="term" value="P:protein transport"/>
    <property type="evidence" value="ECO:0007669"/>
    <property type="project" value="UniProtKB-KW"/>
</dbReference>
<evidence type="ECO:0000256" key="7">
    <source>
        <dbReference type="ARBA" id="ARBA00022729"/>
    </source>
</evidence>
<dbReference type="InterPro" id="IPR005594">
    <property type="entry name" value="YadA_C"/>
</dbReference>
<feature type="domain" description="Trimeric autotransporter adhesin YadA-like stalk" evidence="12">
    <location>
        <begin position="340"/>
        <end position="381"/>
    </location>
</feature>
<evidence type="ECO:0000256" key="3">
    <source>
        <dbReference type="ARBA" id="ARBA00005848"/>
    </source>
</evidence>
<keyword evidence="6" id="KW-0812">Transmembrane</keyword>
<feature type="domain" description="Trimeric autotransporter adhesin YadA-like C-terminal membrane anchor" evidence="11">
    <location>
        <begin position="979"/>
        <end position="1033"/>
    </location>
</feature>
<evidence type="ECO:0000313" key="14">
    <source>
        <dbReference type="Proteomes" id="UP000003964"/>
    </source>
</evidence>
<dbReference type="Gene3D" id="2.150.10.10">
    <property type="entry name" value="Serralysin-like metalloprotease, C-terminal"/>
    <property type="match status" value="1"/>
</dbReference>
<evidence type="ECO:0000256" key="9">
    <source>
        <dbReference type="ARBA" id="ARBA00023136"/>
    </source>
</evidence>
<evidence type="ECO:0000256" key="1">
    <source>
        <dbReference type="ARBA" id="ARBA00004241"/>
    </source>
</evidence>
<evidence type="ECO:0000256" key="8">
    <source>
        <dbReference type="ARBA" id="ARBA00022927"/>
    </source>
</evidence>
<dbReference type="Gene3D" id="6.10.250.2040">
    <property type="match status" value="1"/>
</dbReference>
<comment type="similarity">
    <text evidence="3">Belongs to the autotransporter-2 (AT-2) (TC 1.B.40) family.</text>
</comment>
<keyword evidence="7" id="KW-0732">Signal</keyword>
<dbReference type="SUPFAM" id="SSF54523">
    <property type="entry name" value="Pili subunits"/>
    <property type="match status" value="1"/>
</dbReference>
<dbReference type="Gene3D" id="3.30.1300.30">
    <property type="entry name" value="GSPII I/J protein-like"/>
    <property type="match status" value="1"/>
</dbReference>
<dbReference type="InterPro" id="IPR011049">
    <property type="entry name" value="Serralysin-like_metalloprot_C"/>
</dbReference>
<evidence type="ECO:0000256" key="2">
    <source>
        <dbReference type="ARBA" id="ARBA00004442"/>
    </source>
</evidence>
<keyword evidence="5" id="KW-1134">Transmembrane beta strand</keyword>
<dbReference type="AlphaFoldDB" id="D6LE49"/>
<dbReference type="Pfam" id="PF05662">
    <property type="entry name" value="YadA_stalk"/>
    <property type="match status" value="4"/>
</dbReference>
<dbReference type="Gene3D" id="2.20.70.140">
    <property type="match status" value="3"/>
</dbReference>
<proteinExistence type="inferred from homology"/>
<feature type="domain" description="Trimeric autotransporter adhesin YadA-like stalk" evidence="12">
    <location>
        <begin position="910"/>
        <end position="949"/>
    </location>
</feature>
<evidence type="ECO:0000256" key="4">
    <source>
        <dbReference type="ARBA" id="ARBA00022448"/>
    </source>
</evidence>
<keyword evidence="10" id="KW-0998">Cell outer membrane</keyword>
<comment type="subcellular location">
    <subcellularLocation>
        <location evidence="2">Cell outer membrane</location>
    </subcellularLocation>
    <subcellularLocation>
        <location evidence="1">Cell surface</location>
    </subcellularLocation>
</comment>
<dbReference type="Pfam" id="PF03895">
    <property type="entry name" value="YadA_anchor"/>
    <property type="match status" value="1"/>
</dbReference>
<reference evidence="13 14" key="1">
    <citation type="submission" date="2010-03" db="EMBL/GenBank/DDBJ databases">
        <title>The Genome Sequence of Fusobacterium sp. 1_1_41FAA.</title>
        <authorList>
            <consortium name="The Broad Institute Genome Sequencing Platform"/>
            <person name="Ward D."/>
            <person name="Earl A."/>
            <person name="Feldgarden M."/>
            <person name="Gevers D."/>
            <person name="Young S.K."/>
            <person name="Zeng Q."/>
            <person name="Koehrsen M."/>
            <person name="Alvarado L."/>
            <person name="Berlin A."/>
            <person name="Borenstein D."/>
            <person name="Chapman S."/>
            <person name="Chen Z."/>
            <person name="Engels R."/>
            <person name="Freedman E."/>
            <person name="Gellesch M."/>
            <person name="Goldberg J."/>
            <person name="Griggs A."/>
            <person name="Gujja S."/>
            <person name="Heilman E."/>
            <person name="Heiman D."/>
            <person name="Hepburn T."/>
            <person name="Howarth C."/>
            <person name="Jen D."/>
            <person name="Larson L."/>
            <person name="Mehta T."/>
            <person name="Park D."/>
            <person name="Pearson M."/>
            <person name="Richards J."/>
            <person name="Roberts A."/>
            <person name="Saif S."/>
            <person name="Shea T."/>
            <person name="Shenoy N."/>
            <person name="Sisk P."/>
            <person name="Stolte C."/>
            <person name="Sykes S."/>
            <person name="Walk T."/>
            <person name="White J."/>
            <person name="Yandava C."/>
            <person name="Strauss J.C."/>
            <person name="Ambrose C.E."/>
            <person name="Allen-Vercoe E."/>
            <person name="Haas B."/>
            <person name="Henn M.R."/>
            <person name="Nusbaum C."/>
            <person name="Birren B."/>
        </authorList>
    </citation>
    <scope>NUCLEOTIDE SEQUENCE [LARGE SCALE GENOMIC DNA]</scope>
    <source>
        <strain evidence="13 14">1_1_41FAA</strain>
    </source>
</reference>
<dbReference type="Proteomes" id="UP000003964">
    <property type="component" value="Unassembled WGS sequence"/>
</dbReference>
<keyword evidence="8" id="KW-0653">Protein transport</keyword>
<dbReference type="EMBL" id="GG770375">
    <property type="protein sequence ID" value="EFG29584.2"/>
    <property type="molecule type" value="Genomic_DNA"/>
</dbReference>
<evidence type="ECO:0000256" key="6">
    <source>
        <dbReference type="ARBA" id="ARBA00022692"/>
    </source>
</evidence>
<dbReference type="GO" id="GO:0009986">
    <property type="term" value="C:cell surface"/>
    <property type="evidence" value="ECO:0007669"/>
    <property type="project" value="UniProtKB-SubCell"/>
</dbReference>
<accession>D6LE49</accession>
<evidence type="ECO:0000259" key="11">
    <source>
        <dbReference type="Pfam" id="PF03895"/>
    </source>
</evidence>
<protein>
    <submittedName>
        <fullName evidence="13">Surface protein</fullName>
    </submittedName>
</protein>
<dbReference type="Gene3D" id="3.90.1780.10">
    <property type="entry name" value="Trimeric adhesin"/>
    <property type="match status" value="2"/>
</dbReference>
<dbReference type="InterPro" id="IPR045584">
    <property type="entry name" value="Pilin-like"/>
</dbReference>
<organism evidence="13 14">
    <name type="scientific">Fusobacterium periodonticum 1_1_41FAA</name>
    <dbReference type="NCBI Taxonomy" id="469621"/>
    <lineage>
        <taxon>Bacteria</taxon>
        <taxon>Fusobacteriati</taxon>
        <taxon>Fusobacteriota</taxon>
        <taxon>Fusobacteriia</taxon>
        <taxon>Fusobacteriales</taxon>
        <taxon>Fusobacteriaceae</taxon>
        <taxon>Fusobacterium</taxon>
    </lineage>
</organism>
<dbReference type="Gene3D" id="1.20.5.170">
    <property type="match status" value="1"/>
</dbReference>
<evidence type="ECO:0000256" key="10">
    <source>
        <dbReference type="ARBA" id="ARBA00023237"/>
    </source>
</evidence>
<keyword evidence="9" id="KW-0472">Membrane</keyword>
<dbReference type="GO" id="GO:0009279">
    <property type="term" value="C:cell outer membrane"/>
    <property type="evidence" value="ECO:0007669"/>
    <property type="project" value="UniProtKB-SubCell"/>
</dbReference>
<dbReference type="InterPro" id="IPR037174">
    <property type="entry name" value="Trimeric_adhesin"/>
</dbReference>
<evidence type="ECO:0000259" key="12">
    <source>
        <dbReference type="Pfam" id="PF05662"/>
    </source>
</evidence>
<feature type="domain" description="Trimeric autotransporter adhesin YadA-like stalk" evidence="12">
    <location>
        <begin position="623"/>
        <end position="658"/>
    </location>
</feature>
<evidence type="ECO:0000256" key="5">
    <source>
        <dbReference type="ARBA" id="ARBA00022452"/>
    </source>
</evidence>
<name>D6LE49_9FUSO</name>
<keyword evidence="4" id="KW-0813">Transport</keyword>
<feature type="domain" description="Trimeric autotransporter adhesin YadA-like stalk" evidence="12">
    <location>
        <begin position="74"/>
        <end position="112"/>
    </location>
</feature>
<evidence type="ECO:0000313" key="13">
    <source>
        <dbReference type="EMBL" id="EFG29584.2"/>
    </source>
</evidence>
<gene>
    <name evidence="13" type="ORF">HMPREF0400_02236</name>
</gene>
<sequence>MVKSGDEVVFKAGDNLTVKQDLSAGKQEYTYKLNKDLVGLDSVTTKKITIPGATAGTNDVVIDKDGISAGNKVIKNVAPGVNPTDAVNVSQLTKLGTNTIQLGGDNASVTATQQLDKTGGIKFNIVGENGIVTKATGDKVTVGVDTSTIGANIKLKYKSNSDAATAKDVKLSDGLDFKNGKFTTASVGANGEVKYDTVTQGITVTDGKATVPTTDGLTTAKDIANVVNNLGWKANIATVGTGEIATGTTPSAQLVKNGSTVSYIAGNNMIVNQVVDAAGNHNYTYSLNKQLKALESAEFINPTSGNKTVVNGDGLTVTPATPGAKNISITKDGISAGDKKITNVADGDITPTSKDAINGSQLYKLASNTISLGGDGATSTNTQQLNKNGGIKFHIVGDNGIITEANNDKVTVKVNTATIGNNITLKYAANGANAQTVKLSDGLNFQDGNFTKATVDTQGKVKYDTVTQAIAPTTDGKAQVTPGSTPGLATATDVVNAINNTGWKATAGGNVTGTATPTVVKNGQEVEFKAGDNLKVKQTIDPTTGKQTYEYSLAKDLTGLNSAEFTNAAGDKTKITAGSTEYTNAAGDKTVVNSDGITISSSTPGAKDISVTKNGISAGDKVIKNVAAGVNPTDAVNVSQLKDVDNKVTNVNNTINKGLNFKGNTGATVNKQLGDTLEIVGEGNKADSEYSGENIKVVENGGKLVVKMDKNVKSETITANTVNTNTVAVGMPGKDGVITVKDANGKDGVSINGKDGSIGLNGKDGSSATISTVQGNPGAAGTPGSTMDRIQYTDKSGTPHQVATLDDGMKYGGDTGAVINKKLNQQVNVVGGITDTNKLSTKDNIGVVSDGSNNLKVRLAKDLDGLESVTVKNASGNSTVVNGNGVTITSPSGDTVSLSDKGLDNGGNVIKNVAAGKDGTDAVNVDQLNKTVSNVVNAAGDAVAQVNNKVDKLGDRVNKGLAGAAAMAGLEFMDIGINQATVAAAVGGYRGTHAVAVGVQAAPTENTRINAKVAMTPGSRTETMYSIGASYRFNWR</sequence>
<dbReference type="SUPFAM" id="SSF101967">
    <property type="entry name" value="Adhesin YadA, collagen-binding domain"/>
    <property type="match status" value="3"/>
</dbReference>